<evidence type="ECO:0000313" key="3">
    <source>
        <dbReference type="Proteomes" id="UP000741863"/>
    </source>
</evidence>
<protein>
    <submittedName>
        <fullName evidence="2">ESS family glutamate:Na+ symporter</fullName>
    </submittedName>
</protein>
<keyword evidence="1" id="KW-0812">Transmembrane</keyword>
<comment type="caution">
    <text evidence="2">The sequence shown here is derived from an EMBL/GenBank/DDBJ whole genome shotgun (WGS) entry which is preliminary data.</text>
</comment>
<feature type="transmembrane region" description="Helical" evidence="1">
    <location>
        <begin position="326"/>
        <end position="344"/>
    </location>
</feature>
<gene>
    <name evidence="2" type="ORF">JOD17_002460</name>
</gene>
<dbReference type="Proteomes" id="UP000741863">
    <property type="component" value="Unassembled WGS sequence"/>
</dbReference>
<dbReference type="RefSeq" id="WP_204697985.1">
    <property type="nucleotide sequence ID" value="NZ_JAFBEC010000006.1"/>
</dbReference>
<dbReference type="PANTHER" id="PTHR36178:SF1">
    <property type="entry name" value="SODIUM_GLUTAMATE SYMPORTER"/>
    <property type="match status" value="1"/>
</dbReference>
<feature type="transmembrane region" description="Helical" evidence="1">
    <location>
        <begin position="39"/>
        <end position="60"/>
    </location>
</feature>
<feature type="transmembrane region" description="Helical" evidence="1">
    <location>
        <begin position="166"/>
        <end position="186"/>
    </location>
</feature>
<name>A0ABS2PEG7_9BACL</name>
<dbReference type="InterPro" id="IPR004445">
    <property type="entry name" value="GltS"/>
</dbReference>
<keyword evidence="1" id="KW-0472">Membrane</keyword>
<accession>A0ABS2PEG7</accession>
<feature type="transmembrane region" description="Helical" evidence="1">
    <location>
        <begin position="302"/>
        <end position="320"/>
    </location>
</feature>
<evidence type="ECO:0000313" key="2">
    <source>
        <dbReference type="EMBL" id="MBM7633366.1"/>
    </source>
</evidence>
<feature type="transmembrane region" description="Helical" evidence="1">
    <location>
        <begin position="66"/>
        <end position="88"/>
    </location>
</feature>
<feature type="transmembrane region" description="Helical" evidence="1">
    <location>
        <begin position="6"/>
        <end position="27"/>
    </location>
</feature>
<dbReference type="Pfam" id="PF03616">
    <property type="entry name" value="Glt_symporter"/>
    <property type="match status" value="1"/>
</dbReference>
<feature type="transmembrane region" description="Helical" evidence="1">
    <location>
        <begin position="418"/>
        <end position="436"/>
    </location>
</feature>
<proteinExistence type="predicted"/>
<feature type="transmembrane region" description="Helical" evidence="1">
    <location>
        <begin position="257"/>
        <end position="281"/>
    </location>
</feature>
<feature type="transmembrane region" description="Helical" evidence="1">
    <location>
        <begin position="234"/>
        <end position="251"/>
    </location>
</feature>
<sequence>MMEQVTLIDLVFDFGLLSLLLLIGVWLRSKVKVLQKMFLPAGLIAGALALAFGPNGFGILPFSDAIASYPAIFLALVFAAIPLGAAKVSFKKASKRIRNMWIYCAFTFLAVYGVGLLFADVLLRPLFSTPEGFGFMLGVGFIGGHGGAAALGHSFQELGWADATSLGYASATVGMLVAIIGGMMIIKRGTEQRHGTFVTDYKSLPNELRTGLIERDNRKSLGEITFSPNSVDPLLVHIAFLGGILLISYVLQQFVTVIFPTVSIQLFIFTLLVGLLVQVFLRKSNADQYVDKRTVDRISGTSADLIVIFGIASINLAVVGAYAIPLAILLIFGIAFMYFCYRLLAPRAFEDHWFENAVFNWGWTTGTTGLGITLLRIVDPEVKTTTLQDYGIAYLGIIPFEILTIAIAPVFIVMGYGWVYIIGALAFSSVLMFMAFSRGWFYRESKQPILSKG</sequence>
<reference evidence="2 3" key="1">
    <citation type="submission" date="2021-01" db="EMBL/GenBank/DDBJ databases">
        <title>Genomic Encyclopedia of Type Strains, Phase IV (KMG-IV): sequencing the most valuable type-strain genomes for metagenomic binning, comparative biology and taxonomic classification.</title>
        <authorList>
            <person name="Goeker M."/>
        </authorList>
    </citation>
    <scope>NUCLEOTIDE SEQUENCE [LARGE SCALE GENOMIC DNA]</scope>
    <source>
        <strain evidence="2 3">DSM 25540</strain>
    </source>
</reference>
<dbReference type="PANTHER" id="PTHR36178">
    <property type="entry name" value="SLR0625 PROTEIN"/>
    <property type="match status" value="1"/>
</dbReference>
<keyword evidence="3" id="KW-1185">Reference proteome</keyword>
<dbReference type="EMBL" id="JAFBEC010000006">
    <property type="protein sequence ID" value="MBM7633366.1"/>
    <property type="molecule type" value="Genomic_DNA"/>
</dbReference>
<keyword evidence="1" id="KW-1133">Transmembrane helix</keyword>
<feature type="transmembrane region" description="Helical" evidence="1">
    <location>
        <begin position="392"/>
        <end position="412"/>
    </location>
</feature>
<organism evidence="2 3">
    <name type="scientific">Geomicrobium sediminis</name>
    <dbReference type="NCBI Taxonomy" id="1347788"/>
    <lineage>
        <taxon>Bacteria</taxon>
        <taxon>Bacillati</taxon>
        <taxon>Bacillota</taxon>
        <taxon>Bacilli</taxon>
        <taxon>Bacillales</taxon>
        <taxon>Geomicrobium</taxon>
    </lineage>
</organism>
<feature type="transmembrane region" description="Helical" evidence="1">
    <location>
        <begin position="100"/>
        <end position="119"/>
    </location>
</feature>
<evidence type="ECO:0000256" key="1">
    <source>
        <dbReference type="SAM" id="Phobius"/>
    </source>
</evidence>